<feature type="transmembrane region" description="Helical" evidence="1">
    <location>
        <begin position="47"/>
        <end position="67"/>
    </location>
</feature>
<accession>A0A7U8AR59</accession>
<keyword evidence="1" id="KW-1133">Transmembrane helix</keyword>
<name>A0A7U8AR59_CAMLA</name>
<evidence type="ECO:0000313" key="3">
    <source>
        <dbReference type="Proteomes" id="UP000533324"/>
    </source>
</evidence>
<dbReference type="EMBL" id="AABVCV010000016">
    <property type="protein sequence ID" value="EAJ1255052.1"/>
    <property type="molecule type" value="Genomic_DNA"/>
</dbReference>
<protein>
    <submittedName>
        <fullName evidence="2">Uncharacterized protein</fullName>
    </submittedName>
</protein>
<gene>
    <name evidence="2" type="ORF">A0Y59_07725</name>
</gene>
<keyword evidence="1" id="KW-0812">Transmembrane</keyword>
<proteinExistence type="predicted"/>
<feature type="transmembrane region" description="Helical" evidence="1">
    <location>
        <begin position="21"/>
        <end position="41"/>
    </location>
</feature>
<dbReference type="AlphaFoldDB" id="A0A7U8AR59"/>
<evidence type="ECO:0000313" key="2">
    <source>
        <dbReference type="EMBL" id="EAJ1255052.1"/>
    </source>
</evidence>
<keyword evidence="1" id="KW-0472">Membrane</keyword>
<evidence type="ECO:0000256" key="1">
    <source>
        <dbReference type="SAM" id="Phobius"/>
    </source>
</evidence>
<sequence>MLLKYLKTSKLNTLEKLYFDLMFMIVLSFVNFLILSFKFFIYEDILVFFQDYSLLFIIFFITLIGLFDRLKGIRKYKEILKKNI</sequence>
<dbReference type="Proteomes" id="UP000533324">
    <property type="component" value="Unassembled WGS sequence"/>
</dbReference>
<comment type="caution">
    <text evidence="2">The sequence shown here is derived from an EMBL/GenBank/DDBJ whole genome shotgun (WGS) entry which is preliminary data.</text>
</comment>
<reference evidence="2 3" key="1">
    <citation type="submission" date="2018-05" db="EMBL/GenBank/DDBJ databases">
        <authorList>
            <consortium name="PulseNet: The National Subtyping Network for Foodborne Disease Surveillance"/>
            <person name="Tarr C.L."/>
            <person name="Trees E."/>
            <person name="Katz L.S."/>
            <person name="Carleton-Romer H.A."/>
            <person name="Stroika S."/>
            <person name="Kucerova Z."/>
            <person name="Roache K.F."/>
            <person name="Sabol A.L."/>
            <person name="Besser J."/>
            <person name="Gerner-Smidt P."/>
        </authorList>
    </citation>
    <scope>NUCLEOTIDE SEQUENCE [LARGE SCALE GENOMIC DNA]</scope>
    <source>
        <strain evidence="2 3">1988D-2602</strain>
    </source>
</reference>
<organism evidence="2 3">
    <name type="scientific">Campylobacter lari</name>
    <dbReference type="NCBI Taxonomy" id="201"/>
    <lineage>
        <taxon>Bacteria</taxon>
        <taxon>Pseudomonadati</taxon>
        <taxon>Campylobacterota</taxon>
        <taxon>Epsilonproteobacteria</taxon>
        <taxon>Campylobacterales</taxon>
        <taxon>Campylobacteraceae</taxon>
        <taxon>Campylobacter</taxon>
    </lineage>
</organism>